<dbReference type="RefSeq" id="WP_061056998.1">
    <property type="nucleotide sequence ID" value="NZ_CABLBX010000014.1"/>
</dbReference>
<dbReference type="Gene3D" id="2.40.360.10">
    <property type="entry name" value="YmcC-like"/>
    <property type="match status" value="1"/>
</dbReference>
<organism evidence="2 4">
    <name type="scientific">Vibrio fluvialis</name>
    <dbReference type="NCBI Taxonomy" id="676"/>
    <lineage>
        <taxon>Bacteria</taxon>
        <taxon>Pseudomonadati</taxon>
        <taxon>Pseudomonadota</taxon>
        <taxon>Gammaproteobacteria</taxon>
        <taxon>Vibrionales</taxon>
        <taxon>Vibrionaceae</taxon>
        <taxon>Vibrio</taxon>
    </lineage>
</organism>
<gene>
    <name evidence="2" type="primary">gfcB</name>
    <name evidence="1" type="ORF">AL536_19635</name>
    <name evidence="2" type="ORF">NCTC11327_02689</name>
</gene>
<dbReference type="EMBL" id="UHIP01000001">
    <property type="protein sequence ID" value="SUP29312.1"/>
    <property type="molecule type" value="Genomic_DNA"/>
</dbReference>
<proteinExistence type="predicted"/>
<dbReference type="Pfam" id="PF11102">
    <property type="entry name" value="YjbF"/>
    <property type="match status" value="1"/>
</dbReference>
<reference evidence="1" key="2">
    <citation type="submission" date="2018-01" db="EMBL/GenBank/DDBJ databases">
        <title>FDA dAtabase for Regulatory Grade micrObial Sequences (FDA-ARGOS): Supporting development and validation of Infectious Disease Dx tests.</title>
        <authorList>
            <person name="Hoffmann M."/>
            <person name="Allard M."/>
            <person name="Evans P."/>
            <person name="Brown E."/>
            <person name="Tallon L."/>
            <person name="Sadzewicz L."/>
            <person name="Sengamalay N."/>
            <person name="Ott S."/>
            <person name="Godinez A."/>
            <person name="Nagaraj S."/>
            <person name="Vyas G."/>
            <person name="Aluvathingal J."/>
            <person name="Nadendla S."/>
            <person name="Geyer C."/>
            <person name="Sichtig H."/>
        </authorList>
    </citation>
    <scope>NUCLEOTIDE SEQUENCE</scope>
    <source>
        <strain evidence="1">ATCC 33809</strain>
    </source>
</reference>
<keyword evidence="1" id="KW-0449">Lipoprotein</keyword>
<evidence type="ECO:0000313" key="3">
    <source>
        <dbReference type="Proteomes" id="UP000057088"/>
    </source>
</evidence>
<dbReference type="SUPFAM" id="SSF159270">
    <property type="entry name" value="YmcC-like"/>
    <property type="match status" value="1"/>
</dbReference>
<dbReference type="InterPro" id="IPR021308">
    <property type="entry name" value="GfcB"/>
</dbReference>
<accession>A0AAX2LRB0</accession>
<dbReference type="GeneID" id="29387500"/>
<name>A0AAX2LRB0_VIBFL</name>
<reference evidence="3" key="1">
    <citation type="submission" date="2015-12" db="EMBL/GenBank/DDBJ databases">
        <title>FDA dAtabase for Regulatory Grade micrObial Sequences (FDA-ARGOS): Supporting development and validation of Infectious Disease Dx tests.</title>
        <authorList>
            <person name="Hoffmann M."/>
            <person name="Allard M."/>
            <person name="Evans P."/>
            <person name="Brown E."/>
            <person name="Tallon L.J."/>
            <person name="Sadzewicz L."/>
            <person name="Sengamalay N."/>
            <person name="Ott S."/>
            <person name="Godinez A."/>
            <person name="Nagaraj S."/>
            <person name="Vyas G."/>
            <person name="Aluvathingal J."/>
            <person name="Nadendla S."/>
            <person name="Geyer C."/>
            <person name="Sichtig H."/>
        </authorList>
    </citation>
    <scope>NUCLEOTIDE SEQUENCE [LARGE SCALE GENOMIC DNA]</scope>
    <source>
        <strain evidence="3">ATCC 33809</strain>
    </source>
</reference>
<protein>
    <submittedName>
        <fullName evidence="2">WbfD protein</fullName>
    </submittedName>
    <submittedName>
        <fullName evidence="1">YjbF family lipoprotein</fullName>
    </submittedName>
</protein>
<sequence length="225" mass="26116">MTQTLGWRNLRSVILILNITLLAGCSQRISSVNETLKEAFWGIDDVELSAQQISELPFASAYVRLNDGPRVFMVLAYAEKNPETGQTQLKWISHDQAMIITEQGRIVKTLNLPQQNLAQRESHRKSWEEPSQWQTHFDWQKGSHYGYTADVSTTKLSSEKVTSELWQETLDHWLETVSFPELSNSFQNHYWVNKQGWVLKSVQYIGPDMDRIEMDILKPYVEVQQ</sequence>
<dbReference type="EMBL" id="CP014035">
    <property type="protein sequence ID" value="AMF95580.1"/>
    <property type="molecule type" value="Genomic_DNA"/>
</dbReference>
<keyword evidence="3" id="KW-1185">Reference proteome</keyword>
<dbReference type="Proteomes" id="UP000254626">
    <property type="component" value="Unassembled WGS sequence"/>
</dbReference>
<evidence type="ECO:0000313" key="1">
    <source>
        <dbReference type="EMBL" id="AMF95580.1"/>
    </source>
</evidence>
<dbReference type="Proteomes" id="UP000057088">
    <property type="component" value="Chromosome 2"/>
</dbReference>
<dbReference type="KEGG" id="vfl:AL536_19635"/>
<evidence type="ECO:0000313" key="4">
    <source>
        <dbReference type="Proteomes" id="UP000254626"/>
    </source>
</evidence>
<dbReference type="InterPro" id="IPR023373">
    <property type="entry name" value="YmcC_sf"/>
</dbReference>
<reference evidence="2 4" key="3">
    <citation type="submission" date="2018-06" db="EMBL/GenBank/DDBJ databases">
        <authorList>
            <consortium name="Pathogen Informatics"/>
            <person name="Doyle S."/>
        </authorList>
    </citation>
    <scope>NUCLEOTIDE SEQUENCE [LARGE SCALE GENOMIC DNA]</scope>
    <source>
        <strain evidence="2 4">NCTC11327</strain>
    </source>
</reference>
<dbReference type="AlphaFoldDB" id="A0AAX2LRB0"/>
<evidence type="ECO:0000313" key="2">
    <source>
        <dbReference type="EMBL" id="SUP29312.1"/>
    </source>
</evidence>